<proteinExistence type="predicted"/>
<dbReference type="EMBL" id="JABKKJ010000012">
    <property type="protein sequence ID" value="NPE25465.1"/>
    <property type="molecule type" value="Genomic_DNA"/>
</dbReference>
<dbReference type="RefSeq" id="WP_172344925.1">
    <property type="nucleotide sequence ID" value="NZ_CATEIB010000018.1"/>
</dbReference>
<evidence type="ECO:0000313" key="1">
    <source>
        <dbReference type="EMBL" id="NPE25465.1"/>
    </source>
</evidence>
<name>A0ABX2B441_9BACT</name>
<organism evidence="1 2">
    <name type="scientific">Xylanibacter caecicola</name>
    <dbReference type="NCBI Taxonomy" id="2736294"/>
    <lineage>
        <taxon>Bacteria</taxon>
        <taxon>Pseudomonadati</taxon>
        <taxon>Bacteroidota</taxon>
        <taxon>Bacteroidia</taxon>
        <taxon>Bacteroidales</taxon>
        <taxon>Prevotellaceae</taxon>
        <taxon>Xylanibacter</taxon>
    </lineage>
</organism>
<dbReference type="PROSITE" id="PS51257">
    <property type="entry name" value="PROKAR_LIPOPROTEIN"/>
    <property type="match status" value="1"/>
</dbReference>
<comment type="caution">
    <text evidence="1">The sequence shown here is derived from an EMBL/GenBank/DDBJ whole genome shotgun (WGS) entry which is preliminary data.</text>
</comment>
<dbReference type="Proteomes" id="UP000820977">
    <property type="component" value="Unassembled WGS sequence"/>
</dbReference>
<protein>
    <recommendedName>
        <fullName evidence="3">Lipoprotein</fullName>
    </recommendedName>
</protein>
<gene>
    <name evidence="1" type="ORF">HPS54_08070</name>
</gene>
<evidence type="ECO:0000313" key="2">
    <source>
        <dbReference type="Proteomes" id="UP000820977"/>
    </source>
</evidence>
<keyword evidence="2" id="KW-1185">Reference proteome</keyword>
<accession>A0ABX2B441</accession>
<evidence type="ECO:0008006" key="3">
    <source>
        <dbReference type="Google" id="ProtNLM"/>
    </source>
</evidence>
<sequence length="195" mass="22863">MKQNIIALCLLISLYSCKTVTNEEKVTVTYYTGIRETNIRITCNNIKEKSCNHKVDTVINITSEEFDKIQRAIRLYQNKKADCDARLYINTDTLEMCLGSLSADLICGFDNEDIGLDILHIFYQIKCRSGYYNYIPKDDLEYDYYIEKFGIPKNYKYIYDNVADIKVEGVVNNMYRERKIVKKGLVKVLFKVKEY</sequence>
<reference evidence="1 2" key="1">
    <citation type="submission" date="2020-05" db="EMBL/GenBank/DDBJ databases">
        <title>Distinct polysaccharide utilization as determinants for interspecies competition between intestinal Prevotella spp.</title>
        <authorList>
            <person name="Galvez E.J.C."/>
            <person name="Iljazovic A."/>
            <person name="Strowig T."/>
        </authorList>
    </citation>
    <scope>NUCLEOTIDE SEQUENCE [LARGE SCALE GENOMIC DNA]</scope>
    <source>
        <strain evidence="1 2">PCHR</strain>
    </source>
</reference>